<dbReference type="EMBL" id="JAPTSV010000006">
    <property type="protein sequence ID" value="KAJ1526630.1"/>
    <property type="molecule type" value="Genomic_DNA"/>
</dbReference>
<dbReference type="AlphaFoldDB" id="A0AAV7XKG3"/>
<proteinExistence type="predicted"/>
<keyword evidence="3" id="KW-1185">Reference proteome</keyword>
<reference evidence="2" key="1">
    <citation type="submission" date="2022-12" db="EMBL/GenBank/DDBJ databases">
        <title>Chromosome-level genome assembly of the bean flower thrips Megalurothrips usitatus.</title>
        <authorList>
            <person name="Ma L."/>
            <person name="Liu Q."/>
            <person name="Li H."/>
            <person name="Cai W."/>
        </authorList>
    </citation>
    <scope>NUCLEOTIDE SEQUENCE</scope>
    <source>
        <strain evidence="2">Cailab_2022a</strain>
    </source>
</reference>
<evidence type="ECO:0000313" key="3">
    <source>
        <dbReference type="Proteomes" id="UP001075354"/>
    </source>
</evidence>
<protein>
    <submittedName>
        <fullName evidence="2">Uncharacterized protein</fullName>
    </submittedName>
</protein>
<dbReference type="Proteomes" id="UP001075354">
    <property type="component" value="Chromosome 6"/>
</dbReference>
<feature type="signal peptide" evidence="1">
    <location>
        <begin position="1"/>
        <end position="40"/>
    </location>
</feature>
<evidence type="ECO:0000313" key="2">
    <source>
        <dbReference type="EMBL" id="KAJ1526630.1"/>
    </source>
</evidence>
<accession>A0AAV7XKG3</accession>
<sequence length="107" mass="11526">MSGKIPPRAVNLRIGPAAPRTHMSSVTLLVLSVLVVAVLCNPEEAASEKAMRMKVPKMFTSEGDARIGGECTMEVTQKLVGECIKLGRYARGCASGDYLEAYHQDCI</sequence>
<feature type="chain" id="PRO_5043485137" evidence="1">
    <location>
        <begin position="41"/>
        <end position="107"/>
    </location>
</feature>
<evidence type="ECO:0000256" key="1">
    <source>
        <dbReference type="SAM" id="SignalP"/>
    </source>
</evidence>
<comment type="caution">
    <text evidence="2">The sequence shown here is derived from an EMBL/GenBank/DDBJ whole genome shotgun (WGS) entry which is preliminary data.</text>
</comment>
<name>A0AAV7XKG3_9NEOP</name>
<keyword evidence="1" id="KW-0732">Signal</keyword>
<organism evidence="2 3">
    <name type="scientific">Megalurothrips usitatus</name>
    <name type="common">bean blossom thrips</name>
    <dbReference type="NCBI Taxonomy" id="439358"/>
    <lineage>
        <taxon>Eukaryota</taxon>
        <taxon>Metazoa</taxon>
        <taxon>Ecdysozoa</taxon>
        <taxon>Arthropoda</taxon>
        <taxon>Hexapoda</taxon>
        <taxon>Insecta</taxon>
        <taxon>Pterygota</taxon>
        <taxon>Neoptera</taxon>
        <taxon>Paraneoptera</taxon>
        <taxon>Thysanoptera</taxon>
        <taxon>Terebrantia</taxon>
        <taxon>Thripoidea</taxon>
        <taxon>Thripidae</taxon>
        <taxon>Megalurothrips</taxon>
    </lineage>
</organism>
<gene>
    <name evidence="2" type="ORF">ONE63_008216</name>
</gene>